<keyword evidence="6" id="KW-0227">DNA damage</keyword>
<comment type="catalytic activity">
    <reaction evidence="8">
        <text>a 6-O-methyl-2'-deoxyguanosine in DNA + L-cysteinyl-[protein] = S-methyl-L-cysteinyl-[protein] + a 2'-deoxyguanosine in DNA</text>
        <dbReference type="Rhea" id="RHEA:24000"/>
        <dbReference type="Rhea" id="RHEA-COMP:10131"/>
        <dbReference type="Rhea" id="RHEA-COMP:10132"/>
        <dbReference type="Rhea" id="RHEA-COMP:11367"/>
        <dbReference type="Rhea" id="RHEA-COMP:11368"/>
        <dbReference type="ChEBI" id="CHEBI:29950"/>
        <dbReference type="ChEBI" id="CHEBI:82612"/>
        <dbReference type="ChEBI" id="CHEBI:85445"/>
        <dbReference type="ChEBI" id="CHEBI:85448"/>
        <dbReference type="EC" id="2.1.1.63"/>
    </reaction>
</comment>
<evidence type="ECO:0000256" key="4">
    <source>
        <dbReference type="ARBA" id="ARBA00022603"/>
    </source>
</evidence>
<dbReference type="GO" id="GO:0003908">
    <property type="term" value="F:methylated-DNA-[protein]-cysteine S-methyltransferase activity"/>
    <property type="evidence" value="ECO:0007669"/>
    <property type="project" value="UniProtKB-EC"/>
</dbReference>
<dbReference type="InterPro" id="IPR001497">
    <property type="entry name" value="MethylDNA_cys_MeTrfase_AS"/>
</dbReference>
<evidence type="ECO:0000256" key="8">
    <source>
        <dbReference type="ARBA" id="ARBA00049348"/>
    </source>
</evidence>
<dbReference type="GO" id="GO:0032259">
    <property type="term" value="P:methylation"/>
    <property type="evidence" value="ECO:0007669"/>
    <property type="project" value="UniProtKB-KW"/>
</dbReference>
<proteinExistence type="inferred from homology"/>
<comment type="similarity">
    <text evidence="2">Belongs to the MGMT family.</text>
</comment>
<keyword evidence="11" id="KW-1185">Reference proteome</keyword>
<dbReference type="NCBIfam" id="TIGR00589">
    <property type="entry name" value="ogt"/>
    <property type="match status" value="1"/>
</dbReference>
<dbReference type="FunFam" id="1.10.10.10:FF:000214">
    <property type="entry name" value="Methylated-DNA--protein-cysteine methyltransferase"/>
    <property type="match status" value="1"/>
</dbReference>
<dbReference type="PANTHER" id="PTHR10815:SF13">
    <property type="entry name" value="METHYLATED-DNA--PROTEIN-CYSTEINE METHYLTRANSFERASE"/>
    <property type="match status" value="1"/>
</dbReference>
<dbReference type="InterPro" id="IPR036388">
    <property type="entry name" value="WH-like_DNA-bd_sf"/>
</dbReference>
<evidence type="ECO:0000313" key="11">
    <source>
        <dbReference type="Proteomes" id="UP000315700"/>
    </source>
</evidence>
<name>A0A517SGP5_9PLAN</name>
<evidence type="ECO:0000256" key="7">
    <source>
        <dbReference type="ARBA" id="ARBA00023204"/>
    </source>
</evidence>
<dbReference type="InterPro" id="IPR036217">
    <property type="entry name" value="MethylDNA_cys_MeTrfase_DNAb"/>
</dbReference>
<reference evidence="10 11" key="1">
    <citation type="submission" date="2019-02" db="EMBL/GenBank/DDBJ databases">
        <title>Deep-cultivation of Planctomycetes and their phenomic and genomic characterization uncovers novel biology.</title>
        <authorList>
            <person name="Wiegand S."/>
            <person name="Jogler M."/>
            <person name="Boedeker C."/>
            <person name="Pinto D."/>
            <person name="Vollmers J."/>
            <person name="Rivas-Marin E."/>
            <person name="Kohn T."/>
            <person name="Peeters S.H."/>
            <person name="Heuer A."/>
            <person name="Rast P."/>
            <person name="Oberbeckmann S."/>
            <person name="Bunk B."/>
            <person name="Jeske O."/>
            <person name="Meyerdierks A."/>
            <person name="Storesund J.E."/>
            <person name="Kallscheuer N."/>
            <person name="Luecker S."/>
            <person name="Lage O.M."/>
            <person name="Pohl T."/>
            <person name="Merkel B.J."/>
            <person name="Hornburger P."/>
            <person name="Mueller R.-W."/>
            <person name="Bruemmer F."/>
            <person name="Labrenz M."/>
            <person name="Spormann A.M."/>
            <person name="Op den Camp H."/>
            <person name="Overmann J."/>
            <person name="Amann R."/>
            <person name="Jetten M.S.M."/>
            <person name="Mascher T."/>
            <person name="Medema M.H."/>
            <person name="Devos D.P."/>
            <person name="Kaster A.-K."/>
            <person name="Ovreas L."/>
            <person name="Rohde M."/>
            <person name="Galperin M.Y."/>
            <person name="Jogler C."/>
        </authorList>
    </citation>
    <scope>NUCLEOTIDE SEQUENCE [LARGE SCALE GENOMIC DNA]</scope>
    <source>
        <strain evidence="10 11">Pan44</strain>
    </source>
</reference>
<evidence type="ECO:0000256" key="6">
    <source>
        <dbReference type="ARBA" id="ARBA00022763"/>
    </source>
</evidence>
<organism evidence="10 11">
    <name type="scientific">Caulifigura coniformis</name>
    <dbReference type="NCBI Taxonomy" id="2527983"/>
    <lineage>
        <taxon>Bacteria</taxon>
        <taxon>Pseudomonadati</taxon>
        <taxon>Planctomycetota</taxon>
        <taxon>Planctomycetia</taxon>
        <taxon>Planctomycetales</taxon>
        <taxon>Planctomycetaceae</taxon>
        <taxon>Caulifigura</taxon>
    </lineage>
</organism>
<evidence type="ECO:0000256" key="2">
    <source>
        <dbReference type="ARBA" id="ARBA00008711"/>
    </source>
</evidence>
<evidence type="ECO:0000256" key="3">
    <source>
        <dbReference type="ARBA" id="ARBA00011918"/>
    </source>
</evidence>
<dbReference type="Proteomes" id="UP000315700">
    <property type="component" value="Chromosome"/>
</dbReference>
<dbReference type="EC" id="2.1.1.63" evidence="3"/>
<comment type="catalytic activity">
    <reaction evidence="1">
        <text>a 4-O-methyl-thymidine in DNA + L-cysteinyl-[protein] = a thymidine in DNA + S-methyl-L-cysteinyl-[protein]</text>
        <dbReference type="Rhea" id="RHEA:53428"/>
        <dbReference type="Rhea" id="RHEA-COMP:10131"/>
        <dbReference type="Rhea" id="RHEA-COMP:10132"/>
        <dbReference type="Rhea" id="RHEA-COMP:13555"/>
        <dbReference type="Rhea" id="RHEA-COMP:13556"/>
        <dbReference type="ChEBI" id="CHEBI:29950"/>
        <dbReference type="ChEBI" id="CHEBI:82612"/>
        <dbReference type="ChEBI" id="CHEBI:137386"/>
        <dbReference type="ChEBI" id="CHEBI:137387"/>
        <dbReference type="EC" id="2.1.1.63"/>
    </reaction>
</comment>
<evidence type="ECO:0000256" key="5">
    <source>
        <dbReference type="ARBA" id="ARBA00022679"/>
    </source>
</evidence>
<dbReference type="AlphaFoldDB" id="A0A517SGP5"/>
<sequence length="186" mass="19608">MLGQSAISEATCVDSCAVSLFRTAVGWVGMAGEGLLLHSLVLGHSSQAECLARFQDLLASGAVIDDWNPELRTRVQRFLAGDVCDDFRDVETAVTESTPFASRVIAAVRRIPAGKVLSYTEVAAQSGSPRASRAVGNIMARNRIPLVIPCHRVVASGGRLGGYSSPQGLSMKTRLLQLEGAVAATP</sequence>
<dbReference type="GO" id="GO:0006281">
    <property type="term" value="P:DNA repair"/>
    <property type="evidence" value="ECO:0007669"/>
    <property type="project" value="UniProtKB-KW"/>
</dbReference>
<dbReference type="KEGG" id="ccos:Pan44_33490"/>
<dbReference type="EMBL" id="CP036271">
    <property type="protein sequence ID" value="QDT55306.1"/>
    <property type="molecule type" value="Genomic_DNA"/>
</dbReference>
<dbReference type="PROSITE" id="PS00374">
    <property type="entry name" value="MGMT"/>
    <property type="match status" value="1"/>
</dbReference>
<dbReference type="PANTHER" id="PTHR10815">
    <property type="entry name" value="METHYLATED-DNA--PROTEIN-CYSTEINE METHYLTRANSFERASE"/>
    <property type="match status" value="1"/>
</dbReference>
<dbReference type="Pfam" id="PF01035">
    <property type="entry name" value="DNA_binding_1"/>
    <property type="match status" value="1"/>
</dbReference>
<gene>
    <name evidence="10" type="primary">ogt_2</name>
    <name evidence="10" type="ORF">Pan44_33490</name>
</gene>
<evidence type="ECO:0000256" key="1">
    <source>
        <dbReference type="ARBA" id="ARBA00001286"/>
    </source>
</evidence>
<keyword evidence="4 10" id="KW-0489">Methyltransferase</keyword>
<dbReference type="InParanoid" id="A0A517SGP5"/>
<dbReference type="Gene3D" id="1.10.10.10">
    <property type="entry name" value="Winged helix-like DNA-binding domain superfamily/Winged helix DNA-binding domain"/>
    <property type="match status" value="1"/>
</dbReference>
<keyword evidence="7" id="KW-0234">DNA repair</keyword>
<protein>
    <recommendedName>
        <fullName evidence="3">methylated-DNA--[protein]-cysteine S-methyltransferase</fullName>
        <ecNumber evidence="3">2.1.1.63</ecNumber>
    </recommendedName>
</protein>
<dbReference type="InterPro" id="IPR014048">
    <property type="entry name" value="MethylDNA_cys_MeTrfase_DNA-bd"/>
</dbReference>
<accession>A0A517SGP5</accession>
<evidence type="ECO:0000259" key="9">
    <source>
        <dbReference type="Pfam" id="PF01035"/>
    </source>
</evidence>
<keyword evidence="5 10" id="KW-0808">Transferase</keyword>
<evidence type="ECO:0000313" key="10">
    <source>
        <dbReference type="EMBL" id="QDT55306.1"/>
    </source>
</evidence>
<feature type="domain" description="Methylated-DNA-[protein]-cysteine S-methyltransferase DNA binding" evidence="9">
    <location>
        <begin position="99"/>
        <end position="181"/>
    </location>
</feature>
<dbReference type="CDD" id="cd06445">
    <property type="entry name" value="ATase"/>
    <property type="match status" value="1"/>
</dbReference>
<dbReference type="SUPFAM" id="SSF46767">
    <property type="entry name" value="Methylated DNA-protein cysteine methyltransferase, C-terminal domain"/>
    <property type="match status" value="1"/>
</dbReference>